<proteinExistence type="predicted"/>
<comment type="caution">
    <text evidence="3">The sequence shown here is derived from an EMBL/GenBank/DDBJ whole genome shotgun (WGS) entry which is preliminary data.</text>
</comment>
<dbReference type="SUPFAM" id="SSF55383">
    <property type="entry name" value="Copper amine oxidase, domain N"/>
    <property type="match status" value="1"/>
</dbReference>
<evidence type="ECO:0000256" key="1">
    <source>
        <dbReference type="SAM" id="SignalP"/>
    </source>
</evidence>
<organism evidence="3 4">
    <name type="scientific">Aedoeadaptatus acetigenes</name>
    <dbReference type="NCBI Taxonomy" id="2981723"/>
    <lineage>
        <taxon>Bacteria</taxon>
        <taxon>Bacillati</taxon>
        <taxon>Bacillota</taxon>
        <taxon>Tissierellia</taxon>
        <taxon>Tissierellales</taxon>
        <taxon>Peptoniphilaceae</taxon>
        <taxon>Aedoeadaptatus</taxon>
    </lineage>
</organism>
<feature type="chain" id="PRO_5045453538" evidence="1">
    <location>
        <begin position="24"/>
        <end position="378"/>
    </location>
</feature>
<name>A0ABV1J877_9FIRM</name>
<dbReference type="Gene3D" id="3.30.457.10">
    <property type="entry name" value="Copper amine oxidase-like, N-terminal domain"/>
    <property type="match status" value="1"/>
</dbReference>
<evidence type="ECO:0000313" key="4">
    <source>
        <dbReference type="Proteomes" id="UP001481872"/>
    </source>
</evidence>
<accession>A0ABV1J877</accession>
<protein>
    <submittedName>
        <fullName evidence="3">Copper amine oxidase N-terminal domain-containing protein</fullName>
    </submittedName>
</protein>
<gene>
    <name evidence="3" type="ORF">AAA081_08905</name>
</gene>
<dbReference type="InterPro" id="IPR012854">
    <property type="entry name" value="Cu_amine_oxidase-like_N"/>
</dbReference>
<dbReference type="Pfam" id="PF07833">
    <property type="entry name" value="Cu_amine_oxidN1"/>
    <property type="match status" value="1"/>
</dbReference>
<dbReference type="InterPro" id="IPR036582">
    <property type="entry name" value="Mao_N_sf"/>
</dbReference>
<evidence type="ECO:0000259" key="2">
    <source>
        <dbReference type="Pfam" id="PF07833"/>
    </source>
</evidence>
<feature type="signal peptide" evidence="1">
    <location>
        <begin position="1"/>
        <end position="23"/>
    </location>
</feature>
<evidence type="ECO:0000313" key="3">
    <source>
        <dbReference type="EMBL" id="MEQ3354408.1"/>
    </source>
</evidence>
<sequence>MKKRLTLLLTLALLFFAAPAAYAADFTLWINGSNPAGGEDMPYIKQGRVMVPLRLISESFGFDVTWNGAERRVTMTPANDRVKNMPTFSVKIGSRDIYANGNQLATTDVAAEIRNDYTYVPLRAIAELFGYPVRWDDSERAAIIGNEEPVPYVNRFGAKDMALSLDGQDKGQINAFAEKGQLYVRADAFAKAMTMRYKQEGMTFSDDPLDLTINMKTKDGFGITFDCRYVTSTDGLDFSRNAMDNYIIRGNKTYIAINCFVDAKHMKLNVEGDSIRLTTDPAPETYPITILKYEDEGRRVRYLPSKTGMNVVWNGKNYRLKNSAGKEENLGKYMERIFGDDSLYQSTPSDKAFHRAFGMNNHFYLMRQGKMIIGGISD</sequence>
<dbReference type="EMBL" id="JBBNPS010000044">
    <property type="protein sequence ID" value="MEQ3354408.1"/>
    <property type="molecule type" value="Genomic_DNA"/>
</dbReference>
<feature type="domain" description="Copper amine oxidase-like N-terminal" evidence="2">
    <location>
        <begin position="31"/>
        <end position="144"/>
    </location>
</feature>
<dbReference type="RefSeq" id="WP_349054679.1">
    <property type="nucleotide sequence ID" value="NZ_JBBNPS010000044.1"/>
</dbReference>
<keyword evidence="1" id="KW-0732">Signal</keyword>
<dbReference type="Proteomes" id="UP001481872">
    <property type="component" value="Unassembled WGS sequence"/>
</dbReference>
<reference evidence="3 4" key="1">
    <citation type="submission" date="2024-04" db="EMBL/GenBank/DDBJ databases">
        <title>Human intestinal bacterial collection.</title>
        <authorList>
            <person name="Pauvert C."/>
            <person name="Hitch T.C.A."/>
            <person name="Clavel T."/>
        </authorList>
    </citation>
    <scope>NUCLEOTIDE SEQUENCE [LARGE SCALE GENOMIC DNA]</scope>
    <source>
        <strain evidence="3 4">CLA-SR-H026</strain>
    </source>
</reference>
<keyword evidence="4" id="KW-1185">Reference proteome</keyword>